<name>A0A0C1TKM3_9BACT</name>
<dbReference type="Gene3D" id="3.40.1190.20">
    <property type="match status" value="1"/>
</dbReference>
<reference evidence="4 5" key="1">
    <citation type="submission" date="2015-01" db="EMBL/GenBank/DDBJ databases">
        <title>Genome sequence of the anaerobic bacterium Geobacter soli GSS01, a dissimilatory Fe(III) reducer from soil.</title>
        <authorList>
            <person name="Yang G."/>
            <person name="Zhou S."/>
        </authorList>
    </citation>
    <scope>NUCLEOTIDE SEQUENCE [LARGE SCALE GENOMIC DNA]</scope>
    <source>
        <strain evidence="4 5">GSS01</strain>
    </source>
</reference>
<dbReference type="GO" id="GO:0016301">
    <property type="term" value="F:kinase activity"/>
    <property type="evidence" value="ECO:0007669"/>
    <property type="project" value="UniProtKB-KW"/>
</dbReference>
<protein>
    <submittedName>
        <fullName evidence="4">Carbohydrate kinase</fullName>
    </submittedName>
</protein>
<dbReference type="InterPro" id="IPR002173">
    <property type="entry name" value="Carboh/pur_kinase_PfkB_CS"/>
</dbReference>
<dbReference type="PANTHER" id="PTHR42774:SF3">
    <property type="entry name" value="KETOHEXOKINASE"/>
    <property type="match status" value="1"/>
</dbReference>
<keyword evidence="5" id="KW-1185">Reference proteome</keyword>
<dbReference type="InterPro" id="IPR029056">
    <property type="entry name" value="Ribokinase-like"/>
</dbReference>
<proteinExistence type="predicted"/>
<organism evidence="4 5">
    <name type="scientific">Geobacter soli</name>
    <dbReference type="NCBI Taxonomy" id="1510391"/>
    <lineage>
        <taxon>Bacteria</taxon>
        <taxon>Pseudomonadati</taxon>
        <taxon>Thermodesulfobacteriota</taxon>
        <taxon>Desulfuromonadia</taxon>
        <taxon>Geobacterales</taxon>
        <taxon>Geobacteraceae</taxon>
        <taxon>Geobacter</taxon>
    </lineage>
</organism>
<dbReference type="PROSITE" id="PS00584">
    <property type="entry name" value="PFKB_KINASES_2"/>
    <property type="match status" value="1"/>
</dbReference>
<dbReference type="Pfam" id="PF00294">
    <property type="entry name" value="PfkB"/>
    <property type="match status" value="1"/>
</dbReference>
<keyword evidence="2 4" id="KW-0418">Kinase</keyword>
<dbReference type="Proteomes" id="UP000031433">
    <property type="component" value="Unassembled WGS sequence"/>
</dbReference>
<sequence>MVVTGLGQCCWDTLTEVGEFPLPDSKTETLRWEEQGGGPAATALVALARLGLRCRFAGVVGDDAAGTLIRNGLSQEGIDVSGLLTRPGAASQRAFIMVERTGGRRTIVWQRPTGAPLSPAELEEQFWSGSAFLHLDGLMEEASLHGAREARRRGIPIMVDAGRMRPGMRELAGLCDYLVAAEQFFLDLGWNGSEEHFARLADGLGPPAVTVTRGDRGSLTRHGGTTCHVPAFPVAALDTTGAGDVFHGGYLFGLIKGWPLRETVVFASAAAALSCLHLGAQRGAPRLDEVSRFLADRGISVPSA</sequence>
<evidence type="ECO:0000256" key="2">
    <source>
        <dbReference type="ARBA" id="ARBA00022777"/>
    </source>
</evidence>
<dbReference type="InterPro" id="IPR052562">
    <property type="entry name" value="Ketohexokinase-related"/>
</dbReference>
<comment type="caution">
    <text evidence="4">The sequence shown here is derived from an EMBL/GenBank/DDBJ whole genome shotgun (WGS) entry which is preliminary data.</text>
</comment>
<keyword evidence="1" id="KW-0808">Transferase</keyword>
<dbReference type="RefSeq" id="WP_039643068.1">
    <property type="nucleotide sequence ID" value="NZ_JXBL01000001.1"/>
</dbReference>
<evidence type="ECO:0000259" key="3">
    <source>
        <dbReference type="Pfam" id="PF00294"/>
    </source>
</evidence>
<feature type="domain" description="Carbohydrate kinase PfkB" evidence="3">
    <location>
        <begin position="19"/>
        <end position="285"/>
    </location>
</feature>
<dbReference type="CDD" id="cd01945">
    <property type="entry name" value="ribokinase_group_B"/>
    <property type="match status" value="1"/>
</dbReference>
<evidence type="ECO:0000313" key="5">
    <source>
        <dbReference type="Proteomes" id="UP000031433"/>
    </source>
</evidence>
<gene>
    <name evidence="4" type="ORF">SE37_01380</name>
</gene>
<dbReference type="SUPFAM" id="SSF53613">
    <property type="entry name" value="Ribokinase-like"/>
    <property type="match status" value="1"/>
</dbReference>
<dbReference type="InterPro" id="IPR011611">
    <property type="entry name" value="PfkB_dom"/>
</dbReference>
<evidence type="ECO:0000256" key="1">
    <source>
        <dbReference type="ARBA" id="ARBA00022679"/>
    </source>
</evidence>
<dbReference type="PANTHER" id="PTHR42774">
    <property type="entry name" value="PHOSPHOTRANSFERASE SYSTEM TRANSPORT PROTEIN"/>
    <property type="match status" value="1"/>
</dbReference>
<dbReference type="AlphaFoldDB" id="A0A0C1TKM3"/>
<evidence type="ECO:0000313" key="4">
    <source>
        <dbReference type="EMBL" id="KIE41374.1"/>
    </source>
</evidence>
<accession>A0A0C1TKM3</accession>
<dbReference type="EMBL" id="JXBL01000001">
    <property type="protein sequence ID" value="KIE41374.1"/>
    <property type="molecule type" value="Genomic_DNA"/>
</dbReference>